<dbReference type="AlphaFoldDB" id="A0A8H5NGW9"/>
<reference evidence="1 2" key="1">
    <citation type="submission" date="2020-05" db="EMBL/GenBank/DDBJ databases">
        <title>Identification and distribution of gene clusters putatively required for synthesis of sphingolipid metabolism inhibitors in phylogenetically diverse species of the filamentous fungus Fusarium.</title>
        <authorList>
            <person name="Kim H.-S."/>
            <person name="Busman M."/>
            <person name="Brown D.W."/>
            <person name="Divon H."/>
            <person name="Uhlig S."/>
            <person name="Proctor R.H."/>
        </authorList>
    </citation>
    <scope>NUCLEOTIDE SEQUENCE [LARGE SCALE GENOMIC DNA]</scope>
    <source>
        <strain evidence="1 2">NRRL 25211</strain>
    </source>
</reference>
<name>A0A8H5NGW9_9HYPO</name>
<protein>
    <submittedName>
        <fullName evidence="1">Uncharacterized protein</fullName>
    </submittedName>
</protein>
<organism evidence="1 2">
    <name type="scientific">Fusarium pseudoanthophilum</name>
    <dbReference type="NCBI Taxonomy" id="48495"/>
    <lineage>
        <taxon>Eukaryota</taxon>
        <taxon>Fungi</taxon>
        <taxon>Dikarya</taxon>
        <taxon>Ascomycota</taxon>
        <taxon>Pezizomycotina</taxon>
        <taxon>Sordariomycetes</taxon>
        <taxon>Hypocreomycetidae</taxon>
        <taxon>Hypocreales</taxon>
        <taxon>Nectriaceae</taxon>
        <taxon>Fusarium</taxon>
        <taxon>Fusarium fujikuroi species complex</taxon>
    </lineage>
</organism>
<dbReference type="EMBL" id="JAAOAR010001446">
    <property type="protein sequence ID" value="KAF5566166.1"/>
    <property type="molecule type" value="Genomic_DNA"/>
</dbReference>
<dbReference type="Proteomes" id="UP000544095">
    <property type="component" value="Unassembled WGS sequence"/>
</dbReference>
<feature type="non-terminal residue" evidence="1">
    <location>
        <position position="1"/>
    </location>
</feature>
<sequence length="126" mass="14400">TVYFPASISPETREAVQSRVHRLRTTAAYGKGLQHLSPYVSTPSLGWVEGGLEWEGQDAVACVWVHKWKSKEAEERFKTTETFAHMKDGELIQPLTLDLFEQDLKDLGALGWEEQHFNFETTCYIP</sequence>
<gene>
    <name evidence="1" type="ORF">FPANT_14141</name>
</gene>
<evidence type="ECO:0000313" key="1">
    <source>
        <dbReference type="EMBL" id="KAF5566166.1"/>
    </source>
</evidence>
<comment type="caution">
    <text evidence="1">The sequence shown here is derived from an EMBL/GenBank/DDBJ whole genome shotgun (WGS) entry which is preliminary data.</text>
</comment>
<accession>A0A8H5NGW9</accession>
<proteinExistence type="predicted"/>
<evidence type="ECO:0000313" key="2">
    <source>
        <dbReference type="Proteomes" id="UP000544095"/>
    </source>
</evidence>
<keyword evidence="2" id="KW-1185">Reference proteome</keyword>